<proteinExistence type="predicted"/>
<evidence type="ECO:0008006" key="3">
    <source>
        <dbReference type="Google" id="ProtNLM"/>
    </source>
</evidence>
<dbReference type="GeneID" id="59333442"/>
<accession>A0A8H6C9M1</accession>
<reference evidence="1 2" key="1">
    <citation type="journal article" date="2020" name="Genomics">
        <title>Complete, high-quality genomes from long-read metagenomic sequencing of two wolf lichen thalli reveals enigmatic genome architecture.</title>
        <authorList>
            <person name="McKenzie S.K."/>
            <person name="Walston R.F."/>
            <person name="Allen J.L."/>
        </authorList>
    </citation>
    <scope>NUCLEOTIDE SEQUENCE [LARGE SCALE GENOMIC DNA]</scope>
    <source>
        <strain evidence="1">WasteWater1</strain>
    </source>
</reference>
<protein>
    <recommendedName>
        <fullName evidence="3">Fungal N-terminal domain-containing protein</fullName>
    </recommendedName>
</protein>
<sequence>MTCKPPYAPVTTNQSTSPNLEQEAMADPLSVSASIAGLITVTDAVFSRTFKYVKAVQGAPNEVSSLTLALGALSGILHNLRLVASQLEGKPFDTAIQVNHTCSCIETMEKVEYFFYCDYKPPTTQDPRNTLGSLTCQLAVQDNQSFGKLQAFYAKHNRPDRPSVGFDLRELHD</sequence>
<comment type="caution">
    <text evidence="1">The sequence shown here is derived from an EMBL/GenBank/DDBJ whole genome shotgun (WGS) entry which is preliminary data.</text>
</comment>
<dbReference type="Proteomes" id="UP000593566">
    <property type="component" value="Unassembled WGS sequence"/>
</dbReference>
<organism evidence="1 2">
    <name type="scientific">Letharia lupina</name>
    <dbReference type="NCBI Taxonomy" id="560253"/>
    <lineage>
        <taxon>Eukaryota</taxon>
        <taxon>Fungi</taxon>
        <taxon>Dikarya</taxon>
        <taxon>Ascomycota</taxon>
        <taxon>Pezizomycotina</taxon>
        <taxon>Lecanoromycetes</taxon>
        <taxon>OSLEUM clade</taxon>
        <taxon>Lecanoromycetidae</taxon>
        <taxon>Lecanorales</taxon>
        <taxon>Lecanorineae</taxon>
        <taxon>Parmeliaceae</taxon>
        <taxon>Letharia</taxon>
    </lineage>
</organism>
<keyword evidence="2" id="KW-1185">Reference proteome</keyword>
<dbReference type="RefSeq" id="XP_037148646.1">
    <property type="nucleotide sequence ID" value="XM_037295948.1"/>
</dbReference>
<evidence type="ECO:0000313" key="1">
    <source>
        <dbReference type="EMBL" id="KAF6219211.1"/>
    </source>
</evidence>
<evidence type="ECO:0000313" key="2">
    <source>
        <dbReference type="Proteomes" id="UP000593566"/>
    </source>
</evidence>
<name>A0A8H6C9M1_9LECA</name>
<dbReference type="AlphaFoldDB" id="A0A8H6C9M1"/>
<dbReference type="EMBL" id="JACCJB010000020">
    <property type="protein sequence ID" value="KAF6219211.1"/>
    <property type="molecule type" value="Genomic_DNA"/>
</dbReference>
<gene>
    <name evidence="1" type="ORF">HO133_005036</name>
</gene>